<dbReference type="PANTHER" id="PTHR43133:SF51">
    <property type="entry name" value="RNA POLYMERASE SIGMA FACTOR"/>
    <property type="match status" value="1"/>
</dbReference>
<dbReference type="InterPro" id="IPR039425">
    <property type="entry name" value="RNA_pol_sigma-70-like"/>
</dbReference>
<evidence type="ECO:0000313" key="8">
    <source>
        <dbReference type="Proteomes" id="UP000603141"/>
    </source>
</evidence>
<dbReference type="GO" id="GO:0003677">
    <property type="term" value="F:DNA binding"/>
    <property type="evidence" value="ECO:0007669"/>
    <property type="project" value="InterPro"/>
</dbReference>
<evidence type="ECO:0000256" key="2">
    <source>
        <dbReference type="ARBA" id="ARBA00023015"/>
    </source>
</evidence>
<dbReference type="Proteomes" id="UP000603141">
    <property type="component" value="Unassembled WGS sequence"/>
</dbReference>
<protein>
    <submittedName>
        <fullName evidence="7">Sigma-70 family RNA polymerase sigma factor</fullName>
    </submittedName>
</protein>
<dbReference type="NCBIfam" id="TIGR02989">
    <property type="entry name" value="Sig-70_gvs1"/>
    <property type="match status" value="1"/>
</dbReference>
<dbReference type="Pfam" id="PF08281">
    <property type="entry name" value="Sigma70_r4_2"/>
    <property type="match status" value="1"/>
</dbReference>
<evidence type="ECO:0000256" key="4">
    <source>
        <dbReference type="ARBA" id="ARBA00023163"/>
    </source>
</evidence>
<dbReference type="InterPro" id="IPR014331">
    <property type="entry name" value="RNA_pol_sigma70_ECF_RHOBA"/>
</dbReference>
<dbReference type="InterPro" id="IPR007627">
    <property type="entry name" value="RNA_pol_sigma70_r2"/>
</dbReference>
<keyword evidence="2" id="KW-0805">Transcription regulation</keyword>
<dbReference type="EMBL" id="JAENIJ010000002">
    <property type="protein sequence ID" value="MBK1881047.1"/>
    <property type="molecule type" value="Genomic_DNA"/>
</dbReference>
<reference evidence="7" key="1">
    <citation type="submission" date="2021-01" db="EMBL/GenBank/DDBJ databases">
        <title>Modified the classification status of verrucomicrobia.</title>
        <authorList>
            <person name="Feng X."/>
        </authorList>
    </citation>
    <scope>NUCLEOTIDE SEQUENCE</scope>
    <source>
        <strain evidence="7">KCTC 22041</strain>
    </source>
</reference>
<evidence type="ECO:0000259" key="6">
    <source>
        <dbReference type="Pfam" id="PF08281"/>
    </source>
</evidence>
<dbReference type="NCBIfam" id="TIGR02937">
    <property type="entry name" value="sigma70-ECF"/>
    <property type="match status" value="1"/>
</dbReference>
<evidence type="ECO:0000256" key="3">
    <source>
        <dbReference type="ARBA" id="ARBA00023082"/>
    </source>
</evidence>
<dbReference type="PANTHER" id="PTHR43133">
    <property type="entry name" value="RNA POLYMERASE ECF-TYPE SIGMA FACTO"/>
    <property type="match status" value="1"/>
</dbReference>
<dbReference type="InterPro" id="IPR013324">
    <property type="entry name" value="RNA_pol_sigma_r3/r4-like"/>
</dbReference>
<dbReference type="SUPFAM" id="SSF88659">
    <property type="entry name" value="Sigma3 and sigma4 domains of RNA polymerase sigma factors"/>
    <property type="match status" value="1"/>
</dbReference>
<keyword evidence="8" id="KW-1185">Reference proteome</keyword>
<dbReference type="Pfam" id="PF04542">
    <property type="entry name" value="Sigma70_r2"/>
    <property type="match status" value="1"/>
</dbReference>
<sequence length="195" mass="22732">MSTPTSPKDNDDKNTIFSNELIIHQKSLAAFLKSILPICVDPLDVLQEVNITLWKKKDDYVPGTNFRAWSFKVARLHTLKHLRMLKKCREVRFDHDFFDNLPIERSHCEKAESAKWKARREALKSCLENLPPEYRELIEIRYRQKLSIEEFAALTGRNPGTVRATLRRIRHKLHDCISRKTALANDSALAQFGEF</sequence>
<feature type="domain" description="RNA polymerase sigma-70 region 2" evidence="5">
    <location>
        <begin position="24"/>
        <end position="85"/>
    </location>
</feature>
<dbReference type="CDD" id="cd06171">
    <property type="entry name" value="Sigma70_r4"/>
    <property type="match status" value="1"/>
</dbReference>
<evidence type="ECO:0000256" key="1">
    <source>
        <dbReference type="ARBA" id="ARBA00010641"/>
    </source>
</evidence>
<dbReference type="SUPFAM" id="SSF88946">
    <property type="entry name" value="Sigma2 domain of RNA polymerase sigma factors"/>
    <property type="match status" value="1"/>
</dbReference>
<dbReference type="InterPro" id="IPR014284">
    <property type="entry name" value="RNA_pol_sigma-70_dom"/>
</dbReference>
<comment type="similarity">
    <text evidence="1">Belongs to the sigma-70 factor family. ECF subfamily.</text>
</comment>
<dbReference type="AlphaFoldDB" id="A0A934VT26"/>
<keyword evidence="4" id="KW-0804">Transcription</keyword>
<dbReference type="InterPro" id="IPR013325">
    <property type="entry name" value="RNA_pol_sigma_r2"/>
</dbReference>
<dbReference type="GO" id="GO:0016987">
    <property type="term" value="F:sigma factor activity"/>
    <property type="evidence" value="ECO:0007669"/>
    <property type="project" value="UniProtKB-KW"/>
</dbReference>
<accession>A0A934VT26</accession>
<evidence type="ECO:0000259" key="5">
    <source>
        <dbReference type="Pfam" id="PF04542"/>
    </source>
</evidence>
<dbReference type="RefSeq" id="WP_200266860.1">
    <property type="nucleotide sequence ID" value="NZ_JAENIJ010000002.1"/>
</dbReference>
<proteinExistence type="inferred from homology"/>
<gene>
    <name evidence="7" type="ORF">JIN85_01395</name>
</gene>
<evidence type="ECO:0000313" key="7">
    <source>
        <dbReference type="EMBL" id="MBK1881047.1"/>
    </source>
</evidence>
<dbReference type="InterPro" id="IPR013249">
    <property type="entry name" value="RNA_pol_sigma70_r4_t2"/>
</dbReference>
<keyword evidence="3" id="KW-0731">Sigma factor</keyword>
<dbReference type="Gene3D" id="1.10.10.10">
    <property type="entry name" value="Winged helix-like DNA-binding domain superfamily/Winged helix DNA-binding domain"/>
    <property type="match status" value="1"/>
</dbReference>
<organism evidence="7 8">
    <name type="scientific">Luteolibacter pohnpeiensis</name>
    <dbReference type="NCBI Taxonomy" id="454153"/>
    <lineage>
        <taxon>Bacteria</taxon>
        <taxon>Pseudomonadati</taxon>
        <taxon>Verrucomicrobiota</taxon>
        <taxon>Verrucomicrobiia</taxon>
        <taxon>Verrucomicrobiales</taxon>
        <taxon>Verrucomicrobiaceae</taxon>
        <taxon>Luteolibacter</taxon>
    </lineage>
</organism>
<dbReference type="GO" id="GO:0006352">
    <property type="term" value="P:DNA-templated transcription initiation"/>
    <property type="evidence" value="ECO:0007669"/>
    <property type="project" value="InterPro"/>
</dbReference>
<feature type="domain" description="RNA polymerase sigma factor 70 region 4 type 2" evidence="6">
    <location>
        <begin position="120"/>
        <end position="173"/>
    </location>
</feature>
<dbReference type="Gene3D" id="1.10.1740.10">
    <property type="match status" value="1"/>
</dbReference>
<dbReference type="InterPro" id="IPR036388">
    <property type="entry name" value="WH-like_DNA-bd_sf"/>
</dbReference>
<name>A0A934VT26_9BACT</name>
<comment type="caution">
    <text evidence="7">The sequence shown here is derived from an EMBL/GenBank/DDBJ whole genome shotgun (WGS) entry which is preliminary data.</text>
</comment>